<evidence type="ECO:0000313" key="2">
    <source>
        <dbReference type="Proteomes" id="UP001174136"/>
    </source>
</evidence>
<evidence type="ECO:0000313" key="1">
    <source>
        <dbReference type="EMBL" id="KAK0155181.1"/>
    </source>
</evidence>
<comment type="caution">
    <text evidence="1">The sequence shown here is derived from an EMBL/GenBank/DDBJ whole genome shotgun (WGS) entry which is preliminary data.</text>
</comment>
<protein>
    <recommendedName>
        <fullName evidence="3">DDE Tnp4 domain-containing protein</fullName>
    </recommendedName>
</protein>
<gene>
    <name evidence="1" type="ORF">N1851_002505</name>
</gene>
<evidence type="ECO:0008006" key="3">
    <source>
        <dbReference type="Google" id="ProtNLM"/>
    </source>
</evidence>
<keyword evidence="2" id="KW-1185">Reference proteome</keyword>
<proteinExistence type="predicted"/>
<dbReference type="AlphaFoldDB" id="A0AA47P8M6"/>
<dbReference type="EMBL" id="JAOPHQ010000298">
    <property type="protein sequence ID" value="KAK0155181.1"/>
    <property type="molecule type" value="Genomic_DNA"/>
</dbReference>
<sequence length="64" mass="7147">MGSFMLLGDSAYIGQAYPFIMTPKRDNGALTMQDQLNNSKVLQTSVRSIQVVVHIKKMKTSDIE</sequence>
<dbReference type="Proteomes" id="UP001174136">
    <property type="component" value="Unassembled WGS sequence"/>
</dbReference>
<accession>A0AA47P8M6</accession>
<reference evidence="1" key="1">
    <citation type="journal article" date="2023" name="Front. Mar. Sci.">
        <title>A new Merluccius polli reference genome to investigate the effects of global change in West African waters.</title>
        <authorList>
            <person name="Mateo J.L."/>
            <person name="Blanco-Fernandez C."/>
            <person name="Garcia-Vazquez E."/>
            <person name="Machado-Schiaffino G."/>
        </authorList>
    </citation>
    <scope>NUCLEOTIDE SEQUENCE</scope>
    <source>
        <strain evidence="1">C29</strain>
        <tissue evidence="1">Fin</tissue>
    </source>
</reference>
<organism evidence="1 2">
    <name type="scientific">Merluccius polli</name>
    <name type="common">Benguela hake</name>
    <name type="synonym">Merluccius cadenati</name>
    <dbReference type="NCBI Taxonomy" id="89951"/>
    <lineage>
        <taxon>Eukaryota</taxon>
        <taxon>Metazoa</taxon>
        <taxon>Chordata</taxon>
        <taxon>Craniata</taxon>
        <taxon>Vertebrata</taxon>
        <taxon>Euteleostomi</taxon>
        <taxon>Actinopterygii</taxon>
        <taxon>Neopterygii</taxon>
        <taxon>Teleostei</taxon>
        <taxon>Neoteleostei</taxon>
        <taxon>Acanthomorphata</taxon>
        <taxon>Zeiogadaria</taxon>
        <taxon>Gadariae</taxon>
        <taxon>Gadiformes</taxon>
        <taxon>Gadoidei</taxon>
        <taxon>Merlucciidae</taxon>
        <taxon>Merluccius</taxon>
    </lineage>
</organism>
<name>A0AA47P8M6_MERPO</name>